<feature type="signal peptide" evidence="2">
    <location>
        <begin position="1"/>
        <end position="19"/>
    </location>
</feature>
<dbReference type="eggNOG" id="ENOG5033B2I">
    <property type="taxonomic scope" value="Bacteria"/>
</dbReference>
<comment type="caution">
    <text evidence="3">The sequence shown here is derived from an EMBL/GenBank/DDBJ whole genome shotgun (WGS) entry which is preliminary data.</text>
</comment>
<proteinExistence type="predicted"/>
<feature type="compositionally biased region" description="Low complexity" evidence="1">
    <location>
        <begin position="59"/>
        <end position="69"/>
    </location>
</feature>
<dbReference type="EMBL" id="LGTC01000001">
    <property type="protein sequence ID" value="KNY30605.1"/>
    <property type="molecule type" value="Genomic_DNA"/>
</dbReference>
<evidence type="ECO:0000313" key="3">
    <source>
        <dbReference type="EMBL" id="KNY30605.1"/>
    </source>
</evidence>
<reference evidence="4" key="1">
    <citation type="submission" date="2015-07" db="EMBL/GenBank/DDBJ databases">
        <title>Near-Complete Genome Sequence of the Cellulolytic Bacterium Bacteroides (Pseudobacteroides) cellulosolvens ATCC 35603.</title>
        <authorList>
            <person name="Dassa B."/>
            <person name="Utturkar S.M."/>
            <person name="Klingeman D.M."/>
            <person name="Hurt R.A."/>
            <person name="Keller M."/>
            <person name="Xu J."/>
            <person name="Reddy Y.H.K."/>
            <person name="Borovok I."/>
            <person name="Grinberg I.R."/>
            <person name="Lamed R."/>
            <person name="Zhivin O."/>
            <person name="Bayer E.A."/>
            <person name="Brown S.D."/>
        </authorList>
    </citation>
    <scope>NUCLEOTIDE SEQUENCE [LARGE SCALE GENOMIC DNA]</scope>
    <source>
        <strain evidence="4">DSM 2933</strain>
    </source>
</reference>
<evidence type="ECO:0000256" key="2">
    <source>
        <dbReference type="SAM" id="SignalP"/>
    </source>
</evidence>
<protein>
    <recommendedName>
        <fullName evidence="5">Lipoprotein</fullName>
    </recommendedName>
</protein>
<dbReference type="RefSeq" id="WP_036946004.1">
    <property type="nucleotide sequence ID" value="NZ_JQKC01000101.1"/>
</dbReference>
<evidence type="ECO:0000256" key="1">
    <source>
        <dbReference type="SAM" id="MobiDB-lite"/>
    </source>
</evidence>
<organism evidence="3 4">
    <name type="scientific">Pseudobacteroides cellulosolvens ATCC 35603 = DSM 2933</name>
    <dbReference type="NCBI Taxonomy" id="398512"/>
    <lineage>
        <taxon>Bacteria</taxon>
        <taxon>Bacillati</taxon>
        <taxon>Bacillota</taxon>
        <taxon>Clostridia</taxon>
        <taxon>Eubacteriales</taxon>
        <taxon>Oscillospiraceae</taxon>
        <taxon>Pseudobacteroides</taxon>
    </lineage>
</organism>
<name>A0A0L6JYL3_9FIRM</name>
<gene>
    <name evidence="3" type="ORF">Bccel_5885</name>
</gene>
<keyword evidence="4" id="KW-1185">Reference proteome</keyword>
<evidence type="ECO:0000313" key="4">
    <source>
        <dbReference type="Proteomes" id="UP000036923"/>
    </source>
</evidence>
<accession>A0A0L6JYL3</accession>
<feature type="chain" id="PRO_5039057129" description="Lipoprotein" evidence="2">
    <location>
        <begin position="20"/>
        <end position="357"/>
    </location>
</feature>
<feature type="compositionally biased region" description="Basic and acidic residues" evidence="1">
    <location>
        <begin position="44"/>
        <end position="58"/>
    </location>
</feature>
<dbReference type="Proteomes" id="UP000036923">
    <property type="component" value="Unassembled WGS sequence"/>
</dbReference>
<sequence length="357" mass="41690">MYKLFGILFLSVICIMLNACNVKEKHSAISTNNKNENSSMFVPEKTKESSTSTLDKEINTPTINTPRNTLSENKNNVKDKIIDDTSKWNHPTRDVFEKYSYHVDKLEFLKDGVYPVFYISINDIVHNCMEINSLDFINELAKANGFWSFEIITKEEQVNQPYEYSFFVNKLKVICDNHYKRVEKFYEYIKRNEKEEIYENILTEDTTIRDQSQFELVYKGFKINKNTTVDEVIKKIGTGTADESNNYGYIGVSGDVHYARMSYPKDIPIFDIVTTGGDRFANGSIAYLDITDTKDRLVNKGNTYDELFECYGGPNWIVYKNGMLYKCKVFSKNGYKEYLEFDFSENQKIERVLICYR</sequence>
<feature type="region of interest" description="Disordered" evidence="1">
    <location>
        <begin position="33"/>
        <end position="70"/>
    </location>
</feature>
<keyword evidence="2" id="KW-0732">Signal</keyword>
<evidence type="ECO:0008006" key="5">
    <source>
        <dbReference type="Google" id="ProtNLM"/>
    </source>
</evidence>
<dbReference type="OrthoDB" id="1908973at2"/>
<dbReference type="AlphaFoldDB" id="A0A0L6JYL3"/>